<feature type="transmembrane region" description="Helical" evidence="1">
    <location>
        <begin position="179"/>
        <end position="197"/>
    </location>
</feature>
<dbReference type="InParanoid" id="K7MQD6"/>
<feature type="transmembrane region" description="Helical" evidence="1">
    <location>
        <begin position="209"/>
        <end position="229"/>
    </location>
</feature>
<evidence type="ECO:0000313" key="5">
    <source>
        <dbReference type="Proteomes" id="UP000008827"/>
    </source>
</evidence>
<evidence type="ECO:0000256" key="2">
    <source>
        <dbReference type="SAM" id="SignalP"/>
    </source>
</evidence>
<keyword evidence="1" id="KW-0472">Membrane</keyword>
<keyword evidence="2" id="KW-0732">Signal</keyword>
<feature type="transmembrane region" description="Helical" evidence="1">
    <location>
        <begin position="85"/>
        <end position="105"/>
    </location>
</feature>
<dbReference type="AlphaFoldDB" id="K7MQD6"/>
<evidence type="ECO:0000313" key="3">
    <source>
        <dbReference type="EMBL" id="KRG98374.1"/>
    </source>
</evidence>
<dbReference type="PANTHER" id="PTHR34115">
    <property type="entry name" value="PROTEIN, PUTATIVE-RELATED"/>
    <property type="match status" value="1"/>
</dbReference>
<dbReference type="PANTHER" id="PTHR34115:SF17">
    <property type="entry name" value="PROTEIN, PUTATIVE-RELATED"/>
    <property type="match status" value="1"/>
</dbReference>
<reference evidence="4" key="2">
    <citation type="submission" date="2018-02" db="UniProtKB">
        <authorList>
            <consortium name="EnsemblPlants"/>
        </authorList>
    </citation>
    <scope>IDENTIFICATION</scope>
    <source>
        <strain evidence="4">Williams 82</strain>
    </source>
</reference>
<protein>
    <submittedName>
        <fullName evidence="3 4">Uncharacterized protein</fullName>
    </submittedName>
</protein>
<gene>
    <name evidence="3" type="ORF">GLYMA_18G069400</name>
</gene>
<dbReference type="EnsemblPlants" id="KRG98374">
    <property type="protein sequence ID" value="KRG98374"/>
    <property type="gene ID" value="GLYMA_18G069400"/>
</dbReference>
<dbReference type="InterPro" id="IPR053258">
    <property type="entry name" value="Ca-permeable_cation_channel"/>
</dbReference>
<dbReference type="EMBL" id="CM000851">
    <property type="protein sequence ID" value="KRG98374.1"/>
    <property type="molecule type" value="Genomic_DNA"/>
</dbReference>
<dbReference type="PaxDb" id="3847-GLYMA18G07726.1"/>
<name>K7MQD6_SOYBN</name>
<feature type="chain" id="PRO_5014581855" evidence="2">
    <location>
        <begin position="21"/>
        <end position="259"/>
    </location>
</feature>
<reference evidence="3 4" key="1">
    <citation type="journal article" date="2010" name="Nature">
        <title>Genome sequence of the palaeopolyploid soybean.</title>
        <authorList>
            <person name="Schmutz J."/>
            <person name="Cannon S.B."/>
            <person name="Schlueter J."/>
            <person name="Ma J."/>
            <person name="Mitros T."/>
            <person name="Nelson W."/>
            <person name="Hyten D.L."/>
            <person name="Song Q."/>
            <person name="Thelen J.J."/>
            <person name="Cheng J."/>
            <person name="Xu D."/>
            <person name="Hellsten U."/>
            <person name="May G.D."/>
            <person name="Yu Y."/>
            <person name="Sakurai T."/>
            <person name="Umezawa T."/>
            <person name="Bhattacharyya M.K."/>
            <person name="Sandhu D."/>
            <person name="Valliyodan B."/>
            <person name="Lindquist E."/>
            <person name="Peto M."/>
            <person name="Grant D."/>
            <person name="Shu S."/>
            <person name="Goodstein D."/>
            <person name="Barry K."/>
            <person name="Futrell-Griggs M."/>
            <person name="Abernathy B."/>
            <person name="Du J."/>
            <person name="Tian Z."/>
            <person name="Zhu L."/>
            <person name="Gill N."/>
            <person name="Joshi T."/>
            <person name="Libault M."/>
            <person name="Sethuraman A."/>
            <person name="Zhang X.-C."/>
            <person name="Shinozaki K."/>
            <person name="Nguyen H.T."/>
            <person name="Wing R.A."/>
            <person name="Cregan P."/>
            <person name="Specht J."/>
            <person name="Grimwood J."/>
            <person name="Rokhsar D."/>
            <person name="Stacey G."/>
            <person name="Shoemaker R.C."/>
            <person name="Jackson S.A."/>
        </authorList>
    </citation>
    <scope>NUCLEOTIDE SEQUENCE [LARGE SCALE GENOMIC DNA]</scope>
    <source>
        <strain evidence="4">cv. Williams 82</strain>
        <tissue evidence="3">Callus</tissue>
    </source>
</reference>
<feature type="transmembrane region" description="Helical" evidence="1">
    <location>
        <begin position="61"/>
        <end position="79"/>
    </location>
</feature>
<accession>K7MQD6</accession>
<evidence type="ECO:0000313" key="4">
    <source>
        <dbReference type="EnsemblPlants" id="KRG98374"/>
    </source>
</evidence>
<feature type="transmembrane region" description="Helical" evidence="1">
    <location>
        <begin position="148"/>
        <end position="167"/>
    </location>
</feature>
<proteinExistence type="predicted"/>
<feature type="signal peptide" evidence="2">
    <location>
        <begin position="1"/>
        <end position="20"/>
    </location>
</feature>
<keyword evidence="1" id="KW-0812">Transmembrane</keyword>
<evidence type="ECO:0000256" key="1">
    <source>
        <dbReference type="SAM" id="Phobius"/>
    </source>
</evidence>
<reference evidence="3" key="3">
    <citation type="submission" date="2018-07" db="EMBL/GenBank/DDBJ databases">
        <title>WGS assembly of Glycine max.</title>
        <authorList>
            <person name="Schmutz J."/>
            <person name="Cannon S."/>
            <person name="Schlueter J."/>
            <person name="Ma J."/>
            <person name="Mitros T."/>
            <person name="Nelson W."/>
            <person name="Hyten D."/>
            <person name="Song Q."/>
            <person name="Thelen J."/>
            <person name="Cheng J."/>
            <person name="Xu D."/>
            <person name="Hellsten U."/>
            <person name="May G."/>
            <person name="Yu Y."/>
            <person name="Sakurai T."/>
            <person name="Umezawa T."/>
            <person name="Bhattacharyya M."/>
            <person name="Sandhu D."/>
            <person name="Valliyodan B."/>
            <person name="Lindquist E."/>
            <person name="Peto M."/>
            <person name="Grant D."/>
            <person name="Shu S."/>
            <person name="Goodstein D."/>
            <person name="Barry K."/>
            <person name="Futrell-Griggs M."/>
            <person name="Abernathy B."/>
            <person name="Du J."/>
            <person name="Tian Z."/>
            <person name="Zhu L."/>
            <person name="Gill N."/>
            <person name="Joshi T."/>
            <person name="Libault M."/>
            <person name="Sethuraman A."/>
            <person name="Zhang X."/>
            <person name="Shinozaki K."/>
            <person name="Nguyen H."/>
            <person name="Wing R."/>
            <person name="Cregan P."/>
            <person name="Specht J."/>
            <person name="Grimwood J."/>
            <person name="Rokhsar D."/>
            <person name="Stacey G."/>
            <person name="Shoemaker R."/>
            <person name="Jackson S."/>
        </authorList>
    </citation>
    <scope>NUCLEOTIDE SEQUENCE</scope>
    <source>
        <tissue evidence="3">Callus</tissue>
    </source>
</reference>
<keyword evidence="5" id="KW-1185">Reference proteome</keyword>
<dbReference type="Gramene" id="KRG98374">
    <property type="protein sequence ID" value="KRG98374"/>
    <property type="gene ID" value="GLYMA_18G069400"/>
</dbReference>
<keyword evidence="1" id="KW-1133">Transmembrane helix</keyword>
<sequence length="259" mass="29266">MNRKGLYAFVFTLLLGSVQIKYKEPETNPFLSTPAMPLFVASITCHVLASMAGTNLQAPLIIFHLSGIVGCEVLIWVLLADIFWYSMVNMFASIVAFICFFNHILNIFADHEMPVIEMQPPEEEYLVLVALELTCIGIKYEVSNTNNPFQQSSLLFFLTAIFSNVLASTTDTTKQITIITFQVSGITGVETLLWILIPDFMCYCMVNLLLLLLALFFFNHVAQLVVYFFKYISQLLLQVSGSNVDQMSNLELQPQEDRV</sequence>
<dbReference type="HOGENOM" id="CLU_1075254_0_0_1"/>
<organism evidence="4">
    <name type="scientific">Glycine max</name>
    <name type="common">Soybean</name>
    <name type="synonym">Glycine hispida</name>
    <dbReference type="NCBI Taxonomy" id="3847"/>
    <lineage>
        <taxon>Eukaryota</taxon>
        <taxon>Viridiplantae</taxon>
        <taxon>Streptophyta</taxon>
        <taxon>Embryophyta</taxon>
        <taxon>Tracheophyta</taxon>
        <taxon>Spermatophyta</taxon>
        <taxon>Magnoliopsida</taxon>
        <taxon>eudicotyledons</taxon>
        <taxon>Gunneridae</taxon>
        <taxon>Pentapetalae</taxon>
        <taxon>rosids</taxon>
        <taxon>fabids</taxon>
        <taxon>Fabales</taxon>
        <taxon>Fabaceae</taxon>
        <taxon>Papilionoideae</taxon>
        <taxon>50 kb inversion clade</taxon>
        <taxon>NPAAA clade</taxon>
        <taxon>indigoferoid/millettioid clade</taxon>
        <taxon>Phaseoleae</taxon>
        <taxon>Glycine</taxon>
        <taxon>Glycine subgen. Soja</taxon>
    </lineage>
</organism>
<dbReference type="Proteomes" id="UP000008827">
    <property type="component" value="Chromosome 18"/>
</dbReference>